<dbReference type="STRING" id="1544798.LH29_12485"/>
<evidence type="ECO:0000256" key="1">
    <source>
        <dbReference type="ARBA" id="ARBA00004141"/>
    </source>
</evidence>
<gene>
    <name evidence="7" type="ORF">LH29_12485</name>
</gene>
<evidence type="ECO:0000256" key="3">
    <source>
        <dbReference type="ARBA" id="ARBA00022989"/>
    </source>
</evidence>
<evidence type="ECO:0000313" key="8">
    <source>
        <dbReference type="Proteomes" id="UP000032544"/>
    </source>
</evidence>
<dbReference type="PANTHER" id="PTHR37422:SF17">
    <property type="entry name" value="O-ANTIGEN LIGASE"/>
    <property type="match status" value="1"/>
</dbReference>
<keyword evidence="4 5" id="KW-0472">Membrane</keyword>
<reference evidence="7 8" key="1">
    <citation type="submission" date="2014-09" db="EMBL/GenBank/DDBJ databases">
        <title>Draft Genome Sequence of Draconibacterium sp. JN14CK-3.</title>
        <authorList>
            <person name="Dong C."/>
            <person name="Lai Q."/>
            <person name="Shao Z."/>
        </authorList>
    </citation>
    <scope>NUCLEOTIDE SEQUENCE [LARGE SCALE GENOMIC DNA]</scope>
    <source>
        <strain evidence="7 8">JN14CK-3</strain>
    </source>
</reference>
<sequence>MFSELIRFRSFKLNWEKFPLKKSIVFITIVYILIGLMDQRLSTFLKLYRPIYHTIETFFILFLAFSSIENTKDLNWIIKRLTPLVIFIMLFGIFNFITKQNPYDQLISSAFSSESAFEVYKNRAGDRFRINSFTDHPITYGYICAVLATLYIFFPKSSLTIKKPLLVTTITLLIINLLFSNSRSPLLAFLLGVALIITFAFNLKTKFKLMFLAIPLFILSYLTIPFINEKVDAITDVFLTGGENQEGSSMDMRYTQLAASYVLAMNNPIWGNGFAYIQEDLGWNSEDREYSSELRGFESYIFVLLIETGLVGIIANLTIFLSIISYLFKKKRENQRLSAIAIALVSMFLIFILATGTLNSWLISMTFIGILIKVLELEKHDHNQNKSVTGNCYPRLQGNLS</sequence>
<comment type="caution">
    <text evidence="7">The sequence shown here is derived from an EMBL/GenBank/DDBJ whole genome shotgun (WGS) entry which is preliminary data.</text>
</comment>
<feature type="transmembrane region" description="Helical" evidence="5">
    <location>
        <begin position="185"/>
        <end position="202"/>
    </location>
</feature>
<dbReference type="PANTHER" id="PTHR37422">
    <property type="entry name" value="TEICHURONIC ACID BIOSYNTHESIS PROTEIN TUAE"/>
    <property type="match status" value="1"/>
</dbReference>
<feature type="transmembrane region" description="Helical" evidence="5">
    <location>
        <begin position="337"/>
        <end position="354"/>
    </location>
</feature>
<name>A0A0D8JAY3_9BACT</name>
<feature type="transmembrane region" description="Helical" evidence="5">
    <location>
        <begin position="20"/>
        <end position="38"/>
    </location>
</feature>
<evidence type="ECO:0000256" key="4">
    <source>
        <dbReference type="ARBA" id="ARBA00023136"/>
    </source>
</evidence>
<feature type="transmembrane region" description="Helical" evidence="5">
    <location>
        <begin position="80"/>
        <end position="98"/>
    </location>
</feature>
<dbReference type="InterPro" id="IPR007016">
    <property type="entry name" value="O-antigen_ligase-rel_domated"/>
</dbReference>
<keyword evidence="2 5" id="KW-0812">Transmembrane</keyword>
<feature type="transmembrane region" description="Helical" evidence="5">
    <location>
        <begin position="300"/>
        <end position="328"/>
    </location>
</feature>
<evidence type="ECO:0000313" key="7">
    <source>
        <dbReference type="EMBL" id="KJF43879.1"/>
    </source>
</evidence>
<dbReference type="Proteomes" id="UP000032544">
    <property type="component" value="Unassembled WGS sequence"/>
</dbReference>
<evidence type="ECO:0000256" key="5">
    <source>
        <dbReference type="SAM" id="Phobius"/>
    </source>
</evidence>
<protein>
    <recommendedName>
        <fullName evidence="6">O-antigen ligase-related domain-containing protein</fullName>
    </recommendedName>
</protein>
<proteinExistence type="predicted"/>
<evidence type="ECO:0000259" key="6">
    <source>
        <dbReference type="Pfam" id="PF04932"/>
    </source>
</evidence>
<keyword evidence="8" id="KW-1185">Reference proteome</keyword>
<dbReference type="InterPro" id="IPR051533">
    <property type="entry name" value="WaaL-like"/>
</dbReference>
<dbReference type="GO" id="GO:0016020">
    <property type="term" value="C:membrane"/>
    <property type="evidence" value="ECO:0007669"/>
    <property type="project" value="UniProtKB-SubCell"/>
</dbReference>
<feature type="transmembrane region" description="Helical" evidence="5">
    <location>
        <begin position="209"/>
        <end position="227"/>
    </location>
</feature>
<keyword evidence="3 5" id="KW-1133">Transmembrane helix</keyword>
<feature type="domain" description="O-antigen ligase-related" evidence="6">
    <location>
        <begin position="171"/>
        <end position="315"/>
    </location>
</feature>
<dbReference type="AlphaFoldDB" id="A0A0D8JAY3"/>
<organism evidence="7 8">
    <name type="scientific">Draconibacterium sediminis</name>
    <dbReference type="NCBI Taxonomy" id="1544798"/>
    <lineage>
        <taxon>Bacteria</taxon>
        <taxon>Pseudomonadati</taxon>
        <taxon>Bacteroidota</taxon>
        <taxon>Bacteroidia</taxon>
        <taxon>Marinilabiliales</taxon>
        <taxon>Prolixibacteraceae</taxon>
        <taxon>Draconibacterium</taxon>
    </lineage>
</organism>
<dbReference type="EMBL" id="JRHC01000002">
    <property type="protein sequence ID" value="KJF43879.1"/>
    <property type="molecule type" value="Genomic_DNA"/>
</dbReference>
<comment type="subcellular location">
    <subcellularLocation>
        <location evidence="1">Membrane</location>
        <topology evidence="1">Multi-pass membrane protein</topology>
    </subcellularLocation>
</comment>
<feature type="transmembrane region" description="Helical" evidence="5">
    <location>
        <begin position="161"/>
        <end position="179"/>
    </location>
</feature>
<dbReference type="Pfam" id="PF04932">
    <property type="entry name" value="Wzy_C"/>
    <property type="match status" value="1"/>
</dbReference>
<evidence type="ECO:0000256" key="2">
    <source>
        <dbReference type="ARBA" id="ARBA00022692"/>
    </source>
</evidence>
<feature type="transmembrane region" description="Helical" evidence="5">
    <location>
        <begin position="137"/>
        <end position="154"/>
    </location>
</feature>
<accession>A0A0D8JAY3</accession>
<feature type="transmembrane region" description="Helical" evidence="5">
    <location>
        <begin position="50"/>
        <end position="68"/>
    </location>
</feature>